<dbReference type="Pfam" id="PF01243">
    <property type="entry name" value="PNPOx_N"/>
    <property type="match status" value="1"/>
</dbReference>
<evidence type="ECO:0000256" key="1">
    <source>
        <dbReference type="ARBA" id="ARBA00023002"/>
    </source>
</evidence>
<dbReference type="GO" id="GO:0016627">
    <property type="term" value="F:oxidoreductase activity, acting on the CH-CH group of donors"/>
    <property type="evidence" value="ECO:0007669"/>
    <property type="project" value="TreeGrafter"/>
</dbReference>
<organism evidence="3 4">
    <name type="scientific">Micromonospora coriariae</name>
    <dbReference type="NCBI Taxonomy" id="285665"/>
    <lineage>
        <taxon>Bacteria</taxon>
        <taxon>Bacillati</taxon>
        <taxon>Actinomycetota</taxon>
        <taxon>Actinomycetes</taxon>
        <taxon>Micromonosporales</taxon>
        <taxon>Micromonosporaceae</taxon>
        <taxon>Micromonospora</taxon>
    </lineage>
</organism>
<dbReference type="InterPro" id="IPR012349">
    <property type="entry name" value="Split_barrel_FMN-bd"/>
</dbReference>
<reference evidence="4" key="1">
    <citation type="submission" date="2016-06" db="EMBL/GenBank/DDBJ databases">
        <authorList>
            <person name="Varghese N."/>
            <person name="Submissions Spin"/>
        </authorList>
    </citation>
    <scope>NUCLEOTIDE SEQUENCE [LARGE SCALE GENOMIC DNA]</scope>
    <source>
        <strain evidence="4">DSM 44875</strain>
    </source>
</reference>
<name>A0A1C4VG18_9ACTN</name>
<proteinExistence type="predicted"/>
<dbReference type="PANTHER" id="PTHR35176">
    <property type="entry name" value="HEME OXYGENASE HI_0854-RELATED"/>
    <property type="match status" value="1"/>
</dbReference>
<evidence type="ECO:0000259" key="2">
    <source>
        <dbReference type="Pfam" id="PF01243"/>
    </source>
</evidence>
<dbReference type="GO" id="GO:0005829">
    <property type="term" value="C:cytosol"/>
    <property type="evidence" value="ECO:0007669"/>
    <property type="project" value="TreeGrafter"/>
</dbReference>
<dbReference type="NCBIfam" id="TIGR03618">
    <property type="entry name" value="Rv1155_F420"/>
    <property type="match status" value="1"/>
</dbReference>
<keyword evidence="1" id="KW-0560">Oxidoreductase</keyword>
<dbReference type="GO" id="GO:0070967">
    <property type="term" value="F:coenzyme F420 binding"/>
    <property type="evidence" value="ECO:0007669"/>
    <property type="project" value="TreeGrafter"/>
</dbReference>
<keyword evidence="4" id="KW-1185">Reference proteome</keyword>
<dbReference type="InterPro" id="IPR011576">
    <property type="entry name" value="Pyridox_Oxase_N"/>
</dbReference>
<dbReference type="SUPFAM" id="SSF50475">
    <property type="entry name" value="FMN-binding split barrel"/>
    <property type="match status" value="1"/>
</dbReference>
<gene>
    <name evidence="3" type="ORF">GA0070607_2043</name>
</gene>
<accession>A0A1C4VG18</accession>
<dbReference type="Proteomes" id="UP000198243">
    <property type="component" value="Chromosome I"/>
</dbReference>
<evidence type="ECO:0000313" key="4">
    <source>
        <dbReference type="Proteomes" id="UP000198243"/>
    </source>
</evidence>
<dbReference type="PANTHER" id="PTHR35176:SF1">
    <property type="entry name" value="F420H(2)-DEPENDENT BILIVERDIN REDUCTASE"/>
    <property type="match status" value="1"/>
</dbReference>
<dbReference type="InterPro" id="IPR019920">
    <property type="entry name" value="F420-binding_dom_put"/>
</dbReference>
<dbReference type="AlphaFoldDB" id="A0A1C4VG18"/>
<protein>
    <submittedName>
        <fullName evidence="3">PPOX class probable F420-dependent enzyme</fullName>
    </submittedName>
</protein>
<dbReference type="Gene3D" id="2.30.110.10">
    <property type="entry name" value="Electron Transport, Fmn-binding Protein, Chain A"/>
    <property type="match status" value="1"/>
</dbReference>
<sequence length="147" mass="15728">MIVVGSAGRGTVMAGDHRLDVRDERVAAFCAERHLATLTTVRADGTPHVVPVGVTLDPEAGLARVITSRASRKARHVAAGGASGVPVAVCQVDGRRWLTIEGRAVLRSDRTAVAEAERRYAERYRTPRPNPERVVIEITVTGLLGSL</sequence>
<dbReference type="InterPro" id="IPR052019">
    <property type="entry name" value="F420H2_bilvrd_red/Heme_oxyg"/>
</dbReference>
<feature type="domain" description="Pyridoxamine 5'-phosphate oxidase N-terminal" evidence="2">
    <location>
        <begin position="24"/>
        <end position="141"/>
    </location>
</feature>
<evidence type="ECO:0000313" key="3">
    <source>
        <dbReference type="EMBL" id="SCE82709.1"/>
    </source>
</evidence>
<dbReference type="EMBL" id="LT607412">
    <property type="protein sequence ID" value="SCE82709.1"/>
    <property type="molecule type" value="Genomic_DNA"/>
</dbReference>